<organism evidence="10 11">
    <name type="scientific">Helobdella robusta</name>
    <name type="common">Californian leech</name>
    <dbReference type="NCBI Taxonomy" id="6412"/>
    <lineage>
        <taxon>Eukaryota</taxon>
        <taxon>Metazoa</taxon>
        <taxon>Spiralia</taxon>
        <taxon>Lophotrochozoa</taxon>
        <taxon>Annelida</taxon>
        <taxon>Clitellata</taxon>
        <taxon>Hirudinea</taxon>
        <taxon>Rhynchobdellida</taxon>
        <taxon>Glossiphoniidae</taxon>
        <taxon>Helobdella</taxon>
    </lineage>
</organism>
<dbReference type="eggNOG" id="KOG0518">
    <property type="taxonomic scope" value="Eukaryota"/>
</dbReference>
<dbReference type="SMART" id="SM00557">
    <property type="entry name" value="IG_FLMN"/>
    <property type="match status" value="21"/>
</dbReference>
<dbReference type="CDD" id="cd21315">
    <property type="entry name" value="CH_dFLNA-like_rpt2"/>
    <property type="match status" value="1"/>
</dbReference>
<dbReference type="CDD" id="cd21311">
    <property type="entry name" value="CH_dFLNA-like_rpt1"/>
    <property type="match status" value="1"/>
</dbReference>
<dbReference type="STRING" id="6412.T1FP05"/>
<accession>T1FP05</accession>
<dbReference type="PROSITE" id="PS00020">
    <property type="entry name" value="ACTININ_2"/>
    <property type="match status" value="1"/>
</dbReference>
<feature type="repeat" description="Filamin" evidence="7">
    <location>
        <begin position="350"/>
        <end position="448"/>
    </location>
</feature>
<feature type="repeat" description="Filamin" evidence="7">
    <location>
        <begin position="250"/>
        <end position="348"/>
    </location>
</feature>
<comment type="similarity">
    <text evidence="2">Belongs to the filamin family.</text>
</comment>
<dbReference type="PROSITE" id="PS50194">
    <property type="entry name" value="FILAMIN_REPEAT"/>
    <property type="match status" value="22"/>
</dbReference>
<feature type="repeat" description="Filamin" evidence="7">
    <location>
        <begin position="1513"/>
        <end position="1569"/>
    </location>
</feature>
<feature type="domain" description="Calponin-homology (CH)" evidence="8">
    <location>
        <begin position="140"/>
        <end position="243"/>
    </location>
</feature>
<feature type="repeat" description="Filamin" evidence="7">
    <location>
        <begin position="1223"/>
        <end position="1319"/>
    </location>
</feature>
<dbReference type="Proteomes" id="UP000015101">
    <property type="component" value="Unassembled WGS sequence"/>
</dbReference>
<evidence type="ECO:0000256" key="4">
    <source>
        <dbReference type="ARBA" id="ARBA00022737"/>
    </source>
</evidence>
<proteinExistence type="inferred from homology"/>
<reference evidence="10" key="3">
    <citation type="submission" date="2015-06" db="UniProtKB">
        <authorList>
            <consortium name="EnsemblMetazoa"/>
        </authorList>
    </citation>
    <scope>IDENTIFICATION</scope>
</reference>
<dbReference type="OMA" id="HMIPHFP"/>
<feature type="repeat" description="Filamin" evidence="7">
    <location>
        <begin position="2260"/>
        <end position="2354"/>
    </location>
</feature>
<dbReference type="Gene3D" id="1.10.418.10">
    <property type="entry name" value="Calponin-like domain"/>
    <property type="match status" value="2"/>
</dbReference>
<dbReference type="Pfam" id="PF00307">
    <property type="entry name" value="CH"/>
    <property type="match status" value="2"/>
</dbReference>
<evidence type="ECO:0000256" key="6">
    <source>
        <dbReference type="ARBA" id="ARBA00023212"/>
    </source>
</evidence>
<dbReference type="EMBL" id="AMQM01001347">
    <property type="status" value="NOT_ANNOTATED_CDS"/>
    <property type="molecule type" value="Genomic_DNA"/>
</dbReference>
<name>T1FP05_HELRO</name>
<evidence type="ECO:0000256" key="3">
    <source>
        <dbReference type="ARBA" id="ARBA00022490"/>
    </source>
</evidence>
<reference evidence="11" key="1">
    <citation type="submission" date="2012-12" db="EMBL/GenBank/DDBJ databases">
        <authorList>
            <person name="Hellsten U."/>
            <person name="Grimwood J."/>
            <person name="Chapman J.A."/>
            <person name="Shapiro H."/>
            <person name="Aerts A."/>
            <person name="Otillar R.P."/>
            <person name="Terry A.Y."/>
            <person name="Boore J.L."/>
            <person name="Simakov O."/>
            <person name="Marletaz F."/>
            <person name="Cho S.-J."/>
            <person name="Edsinger-Gonzales E."/>
            <person name="Havlak P."/>
            <person name="Kuo D.-H."/>
            <person name="Larsson T."/>
            <person name="Lv J."/>
            <person name="Arendt D."/>
            <person name="Savage R."/>
            <person name="Osoegawa K."/>
            <person name="de Jong P."/>
            <person name="Lindberg D.R."/>
            <person name="Seaver E.C."/>
            <person name="Weisblat D.A."/>
            <person name="Putnam N.H."/>
            <person name="Grigoriev I.V."/>
            <person name="Rokhsar D.S."/>
        </authorList>
    </citation>
    <scope>NUCLEOTIDE SEQUENCE</scope>
</reference>
<dbReference type="EnsemblMetazoa" id="HelroT186524">
    <property type="protein sequence ID" value="HelroP186524"/>
    <property type="gene ID" value="HelroG186524"/>
</dbReference>
<dbReference type="SMART" id="SM00033">
    <property type="entry name" value="CH"/>
    <property type="match status" value="2"/>
</dbReference>
<evidence type="ECO:0000313" key="11">
    <source>
        <dbReference type="Proteomes" id="UP000015101"/>
    </source>
</evidence>
<comment type="subcellular location">
    <subcellularLocation>
        <location evidence="1">Cytoplasm</location>
        <location evidence="1">Cytoskeleton</location>
    </subcellularLocation>
</comment>
<dbReference type="FunFam" id="2.60.40.10:FF:000092">
    <property type="entry name" value="Filamin-B isoform B"/>
    <property type="match status" value="1"/>
</dbReference>
<dbReference type="GeneID" id="20210552"/>
<feature type="repeat" description="Filamin" evidence="7">
    <location>
        <begin position="1419"/>
        <end position="1503"/>
    </location>
</feature>
<evidence type="ECO:0000256" key="5">
    <source>
        <dbReference type="ARBA" id="ARBA00023203"/>
    </source>
</evidence>
<dbReference type="GO" id="GO:0051015">
    <property type="term" value="F:actin filament binding"/>
    <property type="evidence" value="ECO:0007669"/>
    <property type="project" value="InterPro"/>
</dbReference>
<evidence type="ECO:0000313" key="10">
    <source>
        <dbReference type="EnsemblMetazoa" id="HelroP186524"/>
    </source>
</evidence>
<keyword evidence="5" id="KW-0009">Actin-binding</keyword>
<feature type="repeat" description="Filamin" evidence="7">
    <location>
        <begin position="1030"/>
        <end position="1129"/>
    </location>
</feature>
<dbReference type="Pfam" id="PF00630">
    <property type="entry name" value="Filamin"/>
    <property type="match status" value="22"/>
</dbReference>
<dbReference type="PROSITE" id="PS00019">
    <property type="entry name" value="ACTININ_1"/>
    <property type="match status" value="1"/>
</dbReference>
<feature type="repeat" description="Filamin" evidence="7">
    <location>
        <begin position="1577"/>
        <end position="1661"/>
    </location>
</feature>
<dbReference type="PROSITE" id="PS50021">
    <property type="entry name" value="CH"/>
    <property type="match status" value="2"/>
</dbReference>
<feature type="repeat" description="Filamin" evidence="7">
    <location>
        <begin position="833"/>
        <end position="925"/>
    </location>
</feature>
<dbReference type="EMBL" id="KB097495">
    <property type="protein sequence ID" value="ESN96179.1"/>
    <property type="molecule type" value="Genomic_DNA"/>
</dbReference>
<dbReference type="KEGG" id="hro:HELRODRAFT_186524"/>
<dbReference type="Gene3D" id="2.60.40.10">
    <property type="entry name" value="Immunoglobulins"/>
    <property type="match status" value="22"/>
</dbReference>
<feature type="repeat" description="Filamin" evidence="7">
    <location>
        <begin position="1320"/>
        <end position="1416"/>
    </location>
</feature>
<feature type="repeat" description="Filamin" evidence="7">
    <location>
        <begin position="737"/>
        <end position="832"/>
    </location>
</feature>
<dbReference type="PANTHER" id="PTHR38537">
    <property type="entry name" value="JITTERBUG, ISOFORM N"/>
    <property type="match status" value="1"/>
</dbReference>
<dbReference type="OrthoDB" id="5334309at2759"/>
<dbReference type="InterPro" id="IPR013783">
    <property type="entry name" value="Ig-like_fold"/>
</dbReference>
<protein>
    <recommendedName>
        <fullName evidence="8">Calponin-homology (CH) domain-containing protein</fullName>
    </recommendedName>
</protein>
<dbReference type="InterPro" id="IPR044801">
    <property type="entry name" value="Filamin"/>
</dbReference>
<dbReference type="PANTHER" id="PTHR38537:SF8">
    <property type="entry name" value="FILAMIN-A"/>
    <property type="match status" value="1"/>
</dbReference>
<dbReference type="HOGENOM" id="CLU_000783_0_0_1"/>
<dbReference type="FunFam" id="2.60.40.10:FF:000007">
    <property type="entry name" value="Filamin-B isoform C"/>
    <property type="match status" value="2"/>
</dbReference>
<keyword evidence="11" id="KW-1185">Reference proteome</keyword>
<evidence type="ECO:0000256" key="7">
    <source>
        <dbReference type="PROSITE-ProRule" id="PRU00087"/>
    </source>
</evidence>
<feature type="repeat" description="Filamin" evidence="7">
    <location>
        <begin position="1944"/>
        <end position="2036"/>
    </location>
</feature>
<dbReference type="RefSeq" id="XP_009025403.1">
    <property type="nucleotide sequence ID" value="XM_009027155.1"/>
</dbReference>
<evidence type="ECO:0000313" key="9">
    <source>
        <dbReference type="EMBL" id="ESN96179.1"/>
    </source>
</evidence>
<keyword evidence="4" id="KW-0677">Repeat</keyword>
<dbReference type="FunFam" id="2.60.40.10:FF:000140">
    <property type="entry name" value="FiLamiN (Actin binding protein) homolog"/>
    <property type="match status" value="4"/>
</dbReference>
<sequence length="2356" mass="256083">MPATERELAEDAQWKLIQKNTFTRWANEHLKLVNKNVSDLEYDLSDGLRFLSLIEVLSGKKFQKYNRRPNFRTQKLENVTMCLKFLEVDEGIKIVNIDSTDIVDHKLKLILGLIWTLILHYSISMPMWDGDDYDPSKPDKTPKQKLLGWIQSKLPDKPIQNFTTDWNDGTAIGALVDAVAPGLCPDWQDWTPENAIPNATEAMNAAEQWLDVPQLIRPAEMCNPKVDELSMMTYLSQYPNAKLKHGAPLKPKTNPARIKAYGPGIEPYGNTAGNPARFIVETFAAGSGEPEIVVVNPNGQQEPCEVIFNNDRSASYNCVYVPSMAGPYRVHVKFAGKETPKSPYVVNVEAVPGDAGRVTASGPGIEKTGVVANRKTYFEVHTKNVGVGVVDVGIVDPTGRRDIVKPLVARKSDDNWYVEYLPLIEGLHSVNVYFAGKSIPMSPYPVHVSRAADARRCYATGRGIQPKGVRVGDDADFKVHTQGAGDGDLMVRVLGPGGVEERIRVRKLDPVTFECAYTPRKPGLHTVVINYGGQPITKSPFKVDVGPLKQSHIRAFGPGLETGVVGFPACFTVETNGETGALGFSIEGPSQAKIDCKDNGDGSADITYWPTAPGEYAVHILCNEEDIPKSPYMADIRPMTGSFDPSKVEASGPGLQRVGNTVNKWAEFTVDTRRAGRAPLTIVAMDADYNPVDVLVQDNKDGTFFCRYMPKRSVKHTILISYGGVSIPHSPYRVLVQESSNPSKVKVYGPALERPVKTFQRTFLIVDCTEAGPGDVAIGLADAKGMDCPVETRDNGDNTFRIDFEPTTVGMYTANVFFADQEIPASPYKIKVEPSIDVGKVKVEGLEERVPVGKEVDFDIITTGAGKGQVQVLITSPSGKLMAAKIEETIDGFGAKFVPIEIGPHSVQVVFASQPVPKSPFRCVAYIDEQKPAPPPKGDPMEVKAYGPGLTTGKANAPADFTIDTREAGPGGLGLTIEGPCEAKIECFDRGDGTCDVRYWPTEPGDYVINITYDEKPIAKSPFKALIQPSRTVDVSNVRAYGPGLQPTGVFLDSTTDFIVDATQVIPKGQGKVKAFVTSPNGLKTEALTNNNNDGTFKCLYTPFEQGLHLIDVTYDGFHIPRSPFKVNVVPGCDPSKVRAYGPGLEGGHTNQPQIFTVETRGAGQGGLGLAIEGPSEAKMNCRDNRDGSCTVEYLPTKAGDYDISVKFANRDIPGSAFHVHITDEVNPMKVRCYGPGIEPKGVRRGQPGLFTVDTTNAGIAPLEVFTTDSKGRKRPAQINRHGDETFDVVYYPDTEGPLTVDVNYAGKPVPGSPFHTRIWPSFDASRVIVSGDGVKPTGVLASIPTTFLIDTRDAGLADLDVVIQDPYGNFVRSKIMDNNDGTYVVTYTPSDVGRYMVDVKFGGQNVPHAPFYVNTSPTGDASKVKILVGEECVININTADAGYGNITCHIRSTSGSDVDIDIVDNADGTVSVLYTPRLPGAYTINLKFGGQPIPSGNFTQQVIPFFKLLFFIHTTVTTPSGEQHRPVIEDNKNGTVKIKYSPRETGLHKLDVFYNNNPIDGSPFNFFVHALGRGVVTAYGPGLSHGLVGQPCPFTIVTKDAGTGGLALAVEGPSKAEITCVDNKDGTCSVSYLPTAPGEYNIIIQFADQHIPGSPFTAKIVGDNYKQAYLSVGTSSEVSLRIMEADISNLTASIRSPSGYEEPCLLKRLPNGHLGISFTPREVGYYLVNVYRPGKQHIPNSPFKIYVGETEVGNASKVKVYGRGLTRGMANELNEFFVNTKDAGYGGLSLSVEGPSKADIDCQDNDDGSCRVTYRPTEPGDYLVNVKFADEHVPGSPYMVRIDGEPSGRMTEKILRQREAADITHIGSECELSLKIPGTNKYDMEASVSSPSGYTETCHIQDLGSSHYSIKFVPKEMGVHTVSVKHRGVHIPGSPFQFTVGPITDGGAHKVRAIGHGLDRGEVHKQNHFSIYTREAGAGGLSIAVEGPSKAEIDFQDKKDGSCDVAYVCTEPGDYLVSIKFNDQHIPDSPFKVHVTSPYGDVRKLNVIDIHQQEWQINKPAAFTVDFNGAQGRLDARVVAPSGEEDQAIIQEIEKDRYAVRFTPRENGVHLIHVRLNGNHIPGSPFRVFVGKQEADPGLVRAYGDGLHHGSTGQLCKFIVNTVNAGSGALAVTVDGPSKVQLTCREVEEGYEFTYTPLAPGDYLITIKYGGNYHIPGSPFRARIEGPGRPAAWSEQSQVVVETITKTSTTQKLTSGHPHLPSDPTKVKVTGVGLQRAYANKETYFTVDTTEAGYNMLMVGVMGPEIPCEEVKVKHVGDCLYNVAYTVHQPGNYVLVVKWGEQHIPGSPFHISVLP</sequence>
<feature type="repeat" description="Filamin" evidence="7">
    <location>
        <begin position="1867"/>
        <end position="1941"/>
    </location>
</feature>
<keyword evidence="3" id="KW-0963">Cytoplasm</keyword>
<dbReference type="InParanoid" id="T1FP05"/>
<dbReference type="GO" id="GO:0030036">
    <property type="term" value="P:actin cytoskeleton organization"/>
    <property type="evidence" value="ECO:0007669"/>
    <property type="project" value="InterPro"/>
</dbReference>
<feature type="repeat" description="Filamin" evidence="7">
    <location>
        <begin position="449"/>
        <end position="545"/>
    </location>
</feature>
<dbReference type="CTD" id="20210552"/>
<gene>
    <name evidence="10" type="primary">20210552</name>
    <name evidence="9" type="ORF">HELRODRAFT_186524</name>
</gene>
<dbReference type="SUPFAM" id="SSF47576">
    <property type="entry name" value="Calponin-homology domain, CH-domain"/>
    <property type="match status" value="1"/>
</dbReference>
<dbReference type="InterPro" id="IPR001715">
    <property type="entry name" value="CH_dom"/>
</dbReference>
<keyword evidence="6" id="KW-0206">Cytoskeleton</keyword>
<feature type="repeat" description="Filamin" evidence="7">
    <location>
        <begin position="2038"/>
        <end position="2131"/>
    </location>
</feature>
<evidence type="ECO:0000256" key="2">
    <source>
        <dbReference type="ARBA" id="ARBA00009238"/>
    </source>
</evidence>
<dbReference type="InterPro" id="IPR017868">
    <property type="entry name" value="Filamin/ABP280_repeat-like"/>
</dbReference>
<dbReference type="SUPFAM" id="SSF81296">
    <property type="entry name" value="E set domains"/>
    <property type="match status" value="22"/>
</dbReference>
<feature type="repeat" description="Filamin" evidence="7">
    <location>
        <begin position="1751"/>
        <end position="1843"/>
    </location>
</feature>
<feature type="repeat" description="Filamin" evidence="7">
    <location>
        <begin position="2133"/>
        <end position="2225"/>
    </location>
</feature>
<feature type="repeat" description="Filamin" evidence="7">
    <location>
        <begin position="545"/>
        <end position="636"/>
    </location>
</feature>
<evidence type="ECO:0000256" key="1">
    <source>
        <dbReference type="ARBA" id="ARBA00004245"/>
    </source>
</evidence>
<feature type="repeat" description="Filamin" evidence="7">
    <location>
        <begin position="1659"/>
        <end position="1748"/>
    </location>
</feature>
<dbReference type="GO" id="GO:0005856">
    <property type="term" value="C:cytoskeleton"/>
    <property type="evidence" value="ECO:0007669"/>
    <property type="project" value="UniProtKB-SubCell"/>
</dbReference>
<dbReference type="FunFam" id="1.10.418.10:FF:000006">
    <property type="entry name" value="Filamin-B isoform A"/>
    <property type="match status" value="1"/>
</dbReference>
<dbReference type="FunCoup" id="T1FP05">
    <property type="interactions" value="246"/>
</dbReference>
<dbReference type="InterPro" id="IPR001298">
    <property type="entry name" value="Filamin/ABP280_rpt"/>
</dbReference>
<feature type="repeat" description="Filamin" evidence="7">
    <location>
        <begin position="935"/>
        <end position="1027"/>
    </location>
</feature>
<dbReference type="FunFam" id="2.60.40.10:FF:000001">
    <property type="entry name" value="Filamin-C isoform b"/>
    <property type="match status" value="5"/>
</dbReference>
<dbReference type="InterPro" id="IPR014756">
    <property type="entry name" value="Ig_E-set"/>
</dbReference>
<reference evidence="9 11" key="2">
    <citation type="journal article" date="2013" name="Nature">
        <title>Insights into bilaterian evolution from three spiralian genomes.</title>
        <authorList>
            <person name="Simakov O."/>
            <person name="Marletaz F."/>
            <person name="Cho S.J."/>
            <person name="Edsinger-Gonzales E."/>
            <person name="Havlak P."/>
            <person name="Hellsten U."/>
            <person name="Kuo D.H."/>
            <person name="Larsson T."/>
            <person name="Lv J."/>
            <person name="Arendt D."/>
            <person name="Savage R."/>
            <person name="Osoegawa K."/>
            <person name="de Jong P."/>
            <person name="Grimwood J."/>
            <person name="Chapman J.A."/>
            <person name="Shapiro H."/>
            <person name="Aerts A."/>
            <person name="Otillar R.P."/>
            <person name="Terry A.Y."/>
            <person name="Boore J.L."/>
            <person name="Grigoriev I.V."/>
            <person name="Lindberg D.R."/>
            <person name="Seaver E.C."/>
            <person name="Weisblat D.A."/>
            <person name="Putnam N.H."/>
            <person name="Rokhsar D.S."/>
        </authorList>
    </citation>
    <scope>NUCLEOTIDE SEQUENCE</scope>
</reference>
<dbReference type="InterPro" id="IPR036872">
    <property type="entry name" value="CH_dom_sf"/>
</dbReference>
<dbReference type="FunFam" id="2.60.40.10:FF:000096">
    <property type="entry name" value="filamin-C isoform X2"/>
    <property type="match status" value="1"/>
</dbReference>
<feature type="repeat" description="Filamin" evidence="7">
    <location>
        <begin position="640"/>
        <end position="736"/>
    </location>
</feature>
<feature type="domain" description="Calponin-homology (CH)" evidence="8">
    <location>
        <begin position="16"/>
        <end position="122"/>
    </location>
</feature>
<feature type="repeat" description="Filamin" evidence="7">
    <location>
        <begin position="1130"/>
        <end position="1222"/>
    </location>
</feature>
<dbReference type="InterPro" id="IPR001589">
    <property type="entry name" value="Actinin_actin-bd_CS"/>
</dbReference>
<evidence type="ECO:0000259" key="8">
    <source>
        <dbReference type="PROSITE" id="PS50021"/>
    </source>
</evidence>